<dbReference type="Gene3D" id="3.30.70.330">
    <property type="match status" value="2"/>
</dbReference>
<dbReference type="InterPro" id="IPR035979">
    <property type="entry name" value="RBD_domain_sf"/>
</dbReference>
<name>A0A8B8KYR6_ABRPR</name>
<dbReference type="PANTHER" id="PTHR48025:SF7">
    <property type="entry name" value="RNA-BINDING (RRM_RBD_RNP MOTIFS) FAMILY PROTEIN"/>
    <property type="match status" value="1"/>
</dbReference>
<protein>
    <submittedName>
        <fullName evidence="5">33 kDa ribonucleoprotein, chloroplastic-like</fullName>
    </submittedName>
</protein>
<dbReference type="GeneID" id="113860733"/>
<dbReference type="PROSITE" id="PS50102">
    <property type="entry name" value="RRM"/>
    <property type="match status" value="2"/>
</dbReference>
<dbReference type="KEGG" id="aprc:113860733"/>
<accession>A0A8B8KYR6</accession>
<feature type="domain" description="RRM" evidence="3">
    <location>
        <begin position="82"/>
        <end position="160"/>
    </location>
</feature>
<evidence type="ECO:0000313" key="4">
    <source>
        <dbReference type="Proteomes" id="UP000694853"/>
    </source>
</evidence>
<dbReference type="InterPro" id="IPR012677">
    <property type="entry name" value="Nucleotide-bd_a/b_plait_sf"/>
</dbReference>
<dbReference type="SMART" id="SM00360">
    <property type="entry name" value="RRM"/>
    <property type="match status" value="2"/>
</dbReference>
<dbReference type="RefSeq" id="XP_027349035.1">
    <property type="nucleotide sequence ID" value="XM_027493234.1"/>
</dbReference>
<dbReference type="InterPro" id="IPR050502">
    <property type="entry name" value="Euk_RNA-bind_prot"/>
</dbReference>
<dbReference type="AlphaFoldDB" id="A0A8B8KYR6"/>
<dbReference type="SUPFAM" id="SSF54928">
    <property type="entry name" value="RNA-binding domain, RBD"/>
    <property type="match status" value="2"/>
</dbReference>
<dbReference type="Proteomes" id="UP000694853">
    <property type="component" value="Unplaced"/>
</dbReference>
<dbReference type="GO" id="GO:0003729">
    <property type="term" value="F:mRNA binding"/>
    <property type="evidence" value="ECO:0007669"/>
    <property type="project" value="TreeGrafter"/>
</dbReference>
<keyword evidence="4" id="KW-1185">Reference proteome</keyword>
<keyword evidence="1 2" id="KW-0694">RNA-binding</keyword>
<evidence type="ECO:0000313" key="5">
    <source>
        <dbReference type="RefSeq" id="XP_027349035.1"/>
    </source>
</evidence>
<proteinExistence type="predicted"/>
<reference evidence="5" key="2">
    <citation type="submission" date="2025-08" db="UniProtKB">
        <authorList>
            <consortium name="RefSeq"/>
        </authorList>
    </citation>
    <scope>IDENTIFICATION</scope>
    <source>
        <tissue evidence="5">Young leaves</tissue>
    </source>
</reference>
<dbReference type="InterPro" id="IPR000504">
    <property type="entry name" value="RRM_dom"/>
</dbReference>
<gene>
    <name evidence="5" type="primary">LOC113860733</name>
</gene>
<dbReference type="PANTHER" id="PTHR48025">
    <property type="entry name" value="OS02G0815200 PROTEIN"/>
    <property type="match status" value="1"/>
</dbReference>
<evidence type="ECO:0000256" key="1">
    <source>
        <dbReference type="ARBA" id="ARBA00022884"/>
    </source>
</evidence>
<dbReference type="GO" id="GO:1901259">
    <property type="term" value="P:chloroplast rRNA processing"/>
    <property type="evidence" value="ECO:0007669"/>
    <property type="project" value="TreeGrafter"/>
</dbReference>
<evidence type="ECO:0000256" key="2">
    <source>
        <dbReference type="PROSITE-ProRule" id="PRU00176"/>
    </source>
</evidence>
<feature type="domain" description="RRM" evidence="3">
    <location>
        <begin position="185"/>
        <end position="262"/>
    </location>
</feature>
<dbReference type="Pfam" id="PF00076">
    <property type="entry name" value="RRM_1"/>
    <property type="match status" value="2"/>
</dbReference>
<evidence type="ECO:0000259" key="3">
    <source>
        <dbReference type="PROSITE" id="PS50102"/>
    </source>
</evidence>
<dbReference type="OrthoDB" id="439808at2759"/>
<organism evidence="4 5">
    <name type="scientific">Abrus precatorius</name>
    <name type="common">Indian licorice</name>
    <name type="synonym">Glycine abrus</name>
    <dbReference type="NCBI Taxonomy" id="3816"/>
    <lineage>
        <taxon>Eukaryota</taxon>
        <taxon>Viridiplantae</taxon>
        <taxon>Streptophyta</taxon>
        <taxon>Embryophyta</taxon>
        <taxon>Tracheophyta</taxon>
        <taxon>Spermatophyta</taxon>
        <taxon>Magnoliopsida</taxon>
        <taxon>eudicotyledons</taxon>
        <taxon>Gunneridae</taxon>
        <taxon>Pentapetalae</taxon>
        <taxon>rosids</taxon>
        <taxon>fabids</taxon>
        <taxon>Fabales</taxon>
        <taxon>Fabaceae</taxon>
        <taxon>Papilionoideae</taxon>
        <taxon>50 kb inversion clade</taxon>
        <taxon>NPAAA clade</taxon>
        <taxon>indigoferoid/millettioid clade</taxon>
        <taxon>Abreae</taxon>
        <taxon>Abrus</taxon>
    </lineage>
</organism>
<reference evidence="4" key="1">
    <citation type="journal article" date="2019" name="Toxins">
        <title>Detection of Abrin-Like and Prepropulchellin-Like Toxin Genes and Transcripts Using Whole Genome Sequencing and Full-Length Transcript Sequencing of Abrus precatorius.</title>
        <authorList>
            <person name="Hovde B.T."/>
            <person name="Daligault H.E."/>
            <person name="Hanschen E.R."/>
            <person name="Kunde Y.A."/>
            <person name="Johnson M.B."/>
            <person name="Starkenburg S.R."/>
            <person name="Johnson S.L."/>
        </authorList>
    </citation>
    <scope>NUCLEOTIDE SEQUENCE [LARGE SCALE GENOMIC DNA]</scope>
</reference>
<dbReference type="GO" id="GO:0009535">
    <property type="term" value="C:chloroplast thylakoid membrane"/>
    <property type="evidence" value="ECO:0007669"/>
    <property type="project" value="TreeGrafter"/>
</dbReference>
<sequence length="265" mass="29146">MAANATLSLALTPFSLLKDNPKPPFGGAPRRFVCCSAGFSSSLCLLPGRSSKARVFTASAETAVDGGEHVEEEELWKMPRATEVYVCNLPRSCDTEQLLHMFKPHGTVLSAEVCRNEGSGESRGSAYVTMGSTNSAKNAIDALDRTDVGGREMRVRFSAEMNPRGRNLETMNSSPKRVIYYEGPHKLYVGNLSRAARPEDLRQLFGRFGNVASVRLLQDLRHGKRRVYAFISYLSEGERDAAMSLNGTEFCGRTLVIREGVGRED</sequence>